<evidence type="ECO:0000256" key="2">
    <source>
        <dbReference type="ARBA" id="ARBA00022833"/>
    </source>
</evidence>
<dbReference type="SUPFAM" id="SSF56281">
    <property type="entry name" value="Metallo-hydrolase/oxidoreductase"/>
    <property type="match status" value="1"/>
</dbReference>
<keyword evidence="2" id="KW-0862">Zinc</keyword>
<dbReference type="EMBL" id="SKFG01000004">
    <property type="protein sequence ID" value="TCZ78896.1"/>
    <property type="molecule type" value="Genomic_DNA"/>
</dbReference>
<dbReference type="Proteomes" id="UP000295418">
    <property type="component" value="Unassembled WGS sequence"/>
</dbReference>
<dbReference type="PANTHER" id="PTHR46018:SF2">
    <property type="entry name" value="ZINC PHOSPHODIESTERASE ELAC PROTEIN 1"/>
    <property type="match status" value="1"/>
</dbReference>
<proteinExistence type="predicted"/>
<dbReference type="Gene3D" id="3.60.15.10">
    <property type="entry name" value="Ribonuclease Z/Hydroxyacylglutathione hydrolase-like"/>
    <property type="match status" value="1"/>
</dbReference>
<dbReference type="InterPro" id="IPR001279">
    <property type="entry name" value="Metallo-B-lactamas"/>
</dbReference>
<dbReference type="Pfam" id="PF23023">
    <property type="entry name" value="Anti-Pycsar_Apyc1"/>
    <property type="match status" value="1"/>
</dbReference>
<keyword evidence="1" id="KW-0255">Endonuclease</keyword>
<reference evidence="7 8" key="1">
    <citation type="submission" date="2019-03" db="EMBL/GenBank/DDBJ databases">
        <authorList>
            <person name="Kim M.K.M."/>
        </authorList>
    </citation>
    <scope>NUCLEOTIDE SEQUENCE [LARGE SCALE GENOMIC DNA]</scope>
    <source>
        <strain evidence="7 8">18JY21-1</strain>
    </source>
</reference>
<comment type="function">
    <text evidence="4">Counteracts the endogenous Pycsar antiviral defense system. Phosphodiesterase that enables metal-dependent hydrolysis of host cyclic nucleotide Pycsar defense signals such as cCMP and cUMP.</text>
</comment>
<evidence type="ECO:0000259" key="6">
    <source>
        <dbReference type="SMART" id="SM00849"/>
    </source>
</evidence>
<dbReference type="GO" id="GO:0042781">
    <property type="term" value="F:3'-tRNA processing endoribonuclease activity"/>
    <property type="evidence" value="ECO:0007669"/>
    <property type="project" value="TreeGrafter"/>
</dbReference>
<comment type="catalytic activity">
    <reaction evidence="5">
        <text>3',5'-cyclic UMP + H2O = UMP + H(+)</text>
        <dbReference type="Rhea" id="RHEA:70575"/>
        <dbReference type="ChEBI" id="CHEBI:15377"/>
        <dbReference type="ChEBI" id="CHEBI:15378"/>
        <dbReference type="ChEBI" id="CHEBI:57865"/>
        <dbReference type="ChEBI" id="CHEBI:184387"/>
    </reaction>
    <physiologicalReaction direction="left-to-right" evidence="5">
        <dbReference type="Rhea" id="RHEA:70576"/>
    </physiologicalReaction>
</comment>
<keyword evidence="1" id="KW-0378">Hydrolase</keyword>
<evidence type="ECO:0000256" key="1">
    <source>
        <dbReference type="ARBA" id="ARBA00022759"/>
    </source>
</evidence>
<name>A0A4R4EFQ0_9BACL</name>
<keyword evidence="1" id="KW-0540">Nuclease</keyword>
<dbReference type="InterPro" id="IPR036866">
    <property type="entry name" value="RibonucZ/Hydroxyglut_hydro"/>
</dbReference>
<evidence type="ECO:0000313" key="7">
    <source>
        <dbReference type="EMBL" id="TCZ78896.1"/>
    </source>
</evidence>
<keyword evidence="8" id="KW-1185">Reference proteome</keyword>
<dbReference type="OrthoDB" id="9800940at2"/>
<dbReference type="AlphaFoldDB" id="A0A4R4EFQ0"/>
<dbReference type="RefSeq" id="WP_132417345.1">
    <property type="nucleotide sequence ID" value="NZ_SKFG01000004.1"/>
</dbReference>
<dbReference type="PANTHER" id="PTHR46018">
    <property type="entry name" value="ZINC PHOSPHODIESTERASE ELAC PROTEIN 1"/>
    <property type="match status" value="1"/>
</dbReference>
<dbReference type="SMART" id="SM00849">
    <property type="entry name" value="Lactamase_B"/>
    <property type="match status" value="1"/>
</dbReference>
<evidence type="ECO:0000256" key="3">
    <source>
        <dbReference type="ARBA" id="ARBA00034221"/>
    </source>
</evidence>
<accession>A0A4R4EFQ0</accession>
<comment type="catalytic activity">
    <reaction evidence="3">
        <text>3',5'-cyclic CMP + H2O = CMP + H(+)</text>
        <dbReference type="Rhea" id="RHEA:72675"/>
        <dbReference type="ChEBI" id="CHEBI:15377"/>
        <dbReference type="ChEBI" id="CHEBI:15378"/>
        <dbReference type="ChEBI" id="CHEBI:58003"/>
        <dbReference type="ChEBI" id="CHEBI:60377"/>
    </reaction>
    <physiologicalReaction direction="left-to-right" evidence="3">
        <dbReference type="Rhea" id="RHEA:72676"/>
    </physiologicalReaction>
</comment>
<organism evidence="7 8">
    <name type="scientific">Paenibacillus albiflavus</name>
    <dbReference type="NCBI Taxonomy" id="2545760"/>
    <lineage>
        <taxon>Bacteria</taxon>
        <taxon>Bacillati</taxon>
        <taxon>Bacillota</taxon>
        <taxon>Bacilli</taxon>
        <taxon>Bacillales</taxon>
        <taxon>Paenibacillaceae</taxon>
        <taxon>Paenibacillus</taxon>
    </lineage>
</organism>
<evidence type="ECO:0000256" key="4">
    <source>
        <dbReference type="ARBA" id="ARBA00034301"/>
    </source>
</evidence>
<gene>
    <name evidence="7" type="ORF">E0485_07460</name>
</gene>
<comment type="caution">
    <text evidence="7">The sequence shown here is derived from an EMBL/GenBank/DDBJ whole genome shotgun (WGS) entry which is preliminary data.</text>
</comment>
<sequence length="250" mass="28379">MKITLMGTACAASGVERDNTYLLMQMQESCTLIDVGGNPLGKLKKLGIPTHHVKRVVLTHMHIDHIYGLPSLLWGMWIDGRREPLDIYCAEVKREWLEDWISKLQMNEWTAQFEVRIHSFDWEQQTDIWHDEEISLSVFPSSHGSAPTVGIQAAYKGKTIVYSADSTLNPRFNEYPKIDLLIHEATTAYQALAAHSCLEDLVHYYKLELIDQLVLVHLTDNEPYEEVINGVSAEARAKITVGTDLMTISL</sequence>
<evidence type="ECO:0000313" key="8">
    <source>
        <dbReference type="Proteomes" id="UP000295418"/>
    </source>
</evidence>
<feature type="domain" description="Metallo-beta-lactamase" evidence="6">
    <location>
        <begin position="17"/>
        <end position="195"/>
    </location>
</feature>
<protein>
    <submittedName>
        <fullName evidence="7">Ribonuclease Z</fullName>
    </submittedName>
</protein>
<evidence type="ECO:0000256" key="5">
    <source>
        <dbReference type="ARBA" id="ARBA00048505"/>
    </source>
</evidence>